<accession>A0ABD6CXZ0</accession>
<name>A0ABD6CXZ0_9EURY</name>
<gene>
    <name evidence="8" type="primary">vapC</name>
    <name evidence="10" type="ORF">ACFSBJ_04080</name>
</gene>
<keyword evidence="4 8" id="KW-0479">Metal-binding</keyword>
<dbReference type="AlphaFoldDB" id="A0ABD6CXZ0"/>
<evidence type="ECO:0000256" key="6">
    <source>
        <dbReference type="ARBA" id="ARBA00022842"/>
    </source>
</evidence>
<feature type="binding site" evidence="8">
    <location>
        <position position="8"/>
    </location>
    <ligand>
        <name>Mg(2+)</name>
        <dbReference type="ChEBI" id="CHEBI:18420"/>
    </ligand>
</feature>
<evidence type="ECO:0000256" key="8">
    <source>
        <dbReference type="HAMAP-Rule" id="MF_00265"/>
    </source>
</evidence>
<dbReference type="PANTHER" id="PTHR33653:SF1">
    <property type="entry name" value="RIBONUCLEASE VAPC2"/>
    <property type="match status" value="1"/>
</dbReference>
<protein>
    <recommendedName>
        <fullName evidence="8">Ribonuclease VapC</fullName>
        <shortName evidence="8">RNase VapC</shortName>
        <ecNumber evidence="8">3.1.-.-</ecNumber>
    </recommendedName>
    <alternativeName>
        <fullName evidence="8">Putative toxin VapC</fullName>
    </alternativeName>
</protein>
<dbReference type="GO" id="GO:0000287">
    <property type="term" value="F:magnesium ion binding"/>
    <property type="evidence" value="ECO:0007669"/>
    <property type="project" value="UniProtKB-UniRule"/>
</dbReference>
<dbReference type="InterPro" id="IPR029060">
    <property type="entry name" value="PIN-like_dom_sf"/>
</dbReference>
<dbReference type="HAMAP" id="MF_00265">
    <property type="entry name" value="VapC_Nob1"/>
    <property type="match status" value="1"/>
</dbReference>
<dbReference type="GO" id="GO:0016787">
    <property type="term" value="F:hydrolase activity"/>
    <property type="evidence" value="ECO:0007669"/>
    <property type="project" value="UniProtKB-KW"/>
</dbReference>
<comment type="cofactor">
    <cofactor evidence="1 8">
        <name>Mg(2+)</name>
        <dbReference type="ChEBI" id="CHEBI:18420"/>
    </cofactor>
</comment>
<evidence type="ECO:0000313" key="10">
    <source>
        <dbReference type="EMBL" id="MFD1632916.1"/>
    </source>
</evidence>
<comment type="similarity">
    <text evidence="7 8">Belongs to the PINc/VapC protein family.</text>
</comment>
<evidence type="ECO:0000256" key="4">
    <source>
        <dbReference type="ARBA" id="ARBA00022723"/>
    </source>
</evidence>
<evidence type="ECO:0000256" key="2">
    <source>
        <dbReference type="ARBA" id="ARBA00022649"/>
    </source>
</evidence>
<comment type="function">
    <text evidence="8">Toxic component of a toxin-antitoxin (TA) system. An RNase.</text>
</comment>
<organism evidence="10 11">
    <name type="scientific">Haloplanus ruber</name>
    <dbReference type="NCBI Taxonomy" id="869892"/>
    <lineage>
        <taxon>Archaea</taxon>
        <taxon>Methanobacteriati</taxon>
        <taxon>Methanobacteriota</taxon>
        <taxon>Stenosarchaea group</taxon>
        <taxon>Halobacteria</taxon>
        <taxon>Halobacteriales</taxon>
        <taxon>Haloferacaceae</taxon>
        <taxon>Haloplanus</taxon>
    </lineage>
</organism>
<evidence type="ECO:0000256" key="5">
    <source>
        <dbReference type="ARBA" id="ARBA00022801"/>
    </source>
</evidence>
<dbReference type="InterPro" id="IPR022907">
    <property type="entry name" value="VapC_family"/>
</dbReference>
<keyword evidence="3 8" id="KW-0540">Nuclease</keyword>
<evidence type="ECO:0000256" key="7">
    <source>
        <dbReference type="ARBA" id="ARBA00038093"/>
    </source>
</evidence>
<keyword evidence="8" id="KW-0800">Toxin</keyword>
<evidence type="ECO:0000256" key="3">
    <source>
        <dbReference type="ARBA" id="ARBA00022722"/>
    </source>
</evidence>
<dbReference type="SUPFAM" id="SSF88723">
    <property type="entry name" value="PIN domain-like"/>
    <property type="match status" value="1"/>
</dbReference>
<dbReference type="RefSeq" id="WP_256406599.1">
    <property type="nucleotide sequence ID" value="NZ_CP187152.1"/>
</dbReference>
<dbReference type="InterPro" id="IPR002716">
    <property type="entry name" value="PIN_dom"/>
</dbReference>
<dbReference type="InterPro" id="IPR050556">
    <property type="entry name" value="Type_II_TA_system_RNase"/>
</dbReference>
<dbReference type="Gene3D" id="3.40.50.1010">
    <property type="entry name" value="5'-nuclease"/>
    <property type="match status" value="1"/>
</dbReference>
<feature type="binding site" evidence="8">
    <location>
        <position position="96"/>
    </location>
    <ligand>
        <name>Mg(2+)</name>
        <dbReference type="ChEBI" id="CHEBI:18420"/>
    </ligand>
</feature>
<evidence type="ECO:0000256" key="1">
    <source>
        <dbReference type="ARBA" id="ARBA00001946"/>
    </source>
</evidence>
<dbReference type="GO" id="GO:0090729">
    <property type="term" value="F:toxin activity"/>
    <property type="evidence" value="ECO:0007669"/>
    <property type="project" value="UniProtKB-KW"/>
</dbReference>
<sequence>MTNRFVLDSSFLIDYERGEDAARRFLESHPDATYFIPSVVYGEVLLGAALGGARITEVQQGLEWAEILPVIDTTMLRAAEVASAAQERGVRLDGVDAFVAGCTVEHGATLVSRDSDHVDAADAGVLEIATYGDEV</sequence>
<keyword evidence="11" id="KW-1185">Reference proteome</keyword>
<dbReference type="GO" id="GO:0004518">
    <property type="term" value="F:nuclease activity"/>
    <property type="evidence" value="ECO:0007669"/>
    <property type="project" value="UniProtKB-KW"/>
</dbReference>
<feature type="domain" description="PIN" evidence="9">
    <location>
        <begin position="6"/>
        <end position="121"/>
    </location>
</feature>
<dbReference type="Proteomes" id="UP001597075">
    <property type="component" value="Unassembled WGS sequence"/>
</dbReference>
<proteinExistence type="inferred from homology"/>
<reference evidence="10 11" key="1">
    <citation type="journal article" date="2019" name="Int. J. Syst. Evol. Microbiol.">
        <title>The Global Catalogue of Microorganisms (GCM) 10K type strain sequencing project: providing services to taxonomists for standard genome sequencing and annotation.</title>
        <authorList>
            <consortium name="The Broad Institute Genomics Platform"/>
            <consortium name="The Broad Institute Genome Sequencing Center for Infectious Disease"/>
            <person name="Wu L."/>
            <person name="Ma J."/>
        </authorList>
    </citation>
    <scope>NUCLEOTIDE SEQUENCE [LARGE SCALE GENOMIC DNA]</scope>
    <source>
        <strain evidence="10 11">CGMCC 1.10594</strain>
    </source>
</reference>
<dbReference type="EC" id="3.1.-.-" evidence="8"/>
<dbReference type="EMBL" id="JBHUDL010000005">
    <property type="protein sequence ID" value="MFD1632916.1"/>
    <property type="molecule type" value="Genomic_DNA"/>
</dbReference>
<evidence type="ECO:0000313" key="11">
    <source>
        <dbReference type="Proteomes" id="UP001597075"/>
    </source>
</evidence>
<keyword evidence="5 8" id="KW-0378">Hydrolase</keyword>
<dbReference type="PANTHER" id="PTHR33653">
    <property type="entry name" value="RIBONUCLEASE VAPC2"/>
    <property type="match status" value="1"/>
</dbReference>
<comment type="caution">
    <text evidence="10">The sequence shown here is derived from an EMBL/GenBank/DDBJ whole genome shotgun (WGS) entry which is preliminary data.</text>
</comment>
<keyword evidence="2 8" id="KW-1277">Toxin-antitoxin system</keyword>
<evidence type="ECO:0000259" key="9">
    <source>
        <dbReference type="Pfam" id="PF01850"/>
    </source>
</evidence>
<keyword evidence="6 8" id="KW-0460">Magnesium</keyword>
<dbReference type="Pfam" id="PF01850">
    <property type="entry name" value="PIN"/>
    <property type="match status" value="1"/>
</dbReference>